<dbReference type="PANTHER" id="PTHR45935">
    <property type="entry name" value="PROTEIN ZBED8-RELATED"/>
    <property type="match status" value="1"/>
</dbReference>
<reference evidence="3" key="1">
    <citation type="submission" date="2025-08" db="UniProtKB">
        <authorList>
            <consortium name="Ensembl"/>
        </authorList>
    </citation>
    <scope>IDENTIFICATION</scope>
</reference>
<dbReference type="SMART" id="SM00431">
    <property type="entry name" value="SCAN"/>
    <property type="match status" value="1"/>
</dbReference>
<evidence type="ECO:0000313" key="3">
    <source>
        <dbReference type="Ensembl" id="ENSSMRP00000026714.1"/>
    </source>
</evidence>
<feature type="domain" description="SCAN box" evidence="2">
    <location>
        <begin position="35"/>
        <end position="113"/>
    </location>
</feature>
<dbReference type="AlphaFoldDB" id="A0A8D0E4Y5"/>
<evidence type="ECO:0000256" key="1">
    <source>
        <dbReference type="ARBA" id="ARBA00023242"/>
    </source>
</evidence>
<sequence>MAQNRPSLWKTALFHIQLESDCLLRYRSDGKNWGFREVCYQETEGPREVCSRLHHLCHEWLKPEQHTKAQMLDLVILEQFLTILPQDMQSWVRECGPESSSQAVALAEGFQHEEQQVGTFSQLAQGTLLPPGSIPSTLSFSRFCSSVPFLVSGIWMQPQVWTNRCSVLRFSP</sequence>
<dbReference type="Pfam" id="PF02023">
    <property type="entry name" value="SCAN"/>
    <property type="match status" value="1"/>
</dbReference>
<dbReference type="GeneTree" id="ENSGT00940000154715"/>
<dbReference type="CDD" id="cd07936">
    <property type="entry name" value="SCAN"/>
    <property type="match status" value="1"/>
</dbReference>
<dbReference type="InterPro" id="IPR003309">
    <property type="entry name" value="SCAN_dom"/>
</dbReference>
<keyword evidence="4" id="KW-1185">Reference proteome</keyword>
<dbReference type="PANTHER" id="PTHR45935:SF15">
    <property type="entry name" value="SCAN BOX DOMAIN-CONTAINING PROTEIN"/>
    <property type="match status" value="1"/>
</dbReference>
<evidence type="ECO:0000313" key="4">
    <source>
        <dbReference type="Proteomes" id="UP000694421"/>
    </source>
</evidence>
<dbReference type="Gene3D" id="1.10.4020.10">
    <property type="entry name" value="DNA breaking-rejoining enzymes"/>
    <property type="match status" value="1"/>
</dbReference>
<dbReference type="Ensembl" id="ENSSMRT00000031205.1">
    <property type="protein sequence ID" value="ENSSMRP00000026714.1"/>
    <property type="gene ID" value="ENSSMRG00000020623.1"/>
</dbReference>
<name>A0A8D0E4Y5_SALMN</name>
<protein>
    <recommendedName>
        <fullName evidence="2">SCAN box domain-containing protein</fullName>
    </recommendedName>
</protein>
<dbReference type="PROSITE" id="PS50804">
    <property type="entry name" value="SCAN_BOX"/>
    <property type="match status" value="1"/>
</dbReference>
<dbReference type="Proteomes" id="UP000694421">
    <property type="component" value="Unplaced"/>
</dbReference>
<reference evidence="3" key="2">
    <citation type="submission" date="2025-09" db="UniProtKB">
        <authorList>
            <consortium name="Ensembl"/>
        </authorList>
    </citation>
    <scope>IDENTIFICATION</scope>
</reference>
<accession>A0A8D0E4Y5</accession>
<dbReference type="InterPro" id="IPR050916">
    <property type="entry name" value="SCAN-C2H2_zinc_finger"/>
</dbReference>
<evidence type="ECO:0000259" key="2">
    <source>
        <dbReference type="PROSITE" id="PS50804"/>
    </source>
</evidence>
<dbReference type="SUPFAM" id="SSF47353">
    <property type="entry name" value="Retrovirus capsid dimerization domain-like"/>
    <property type="match status" value="1"/>
</dbReference>
<organism evidence="3 4">
    <name type="scientific">Salvator merianae</name>
    <name type="common">Argentine black and white tegu</name>
    <name type="synonym">Tupinambis merianae</name>
    <dbReference type="NCBI Taxonomy" id="96440"/>
    <lineage>
        <taxon>Eukaryota</taxon>
        <taxon>Metazoa</taxon>
        <taxon>Chordata</taxon>
        <taxon>Craniata</taxon>
        <taxon>Vertebrata</taxon>
        <taxon>Euteleostomi</taxon>
        <taxon>Lepidosauria</taxon>
        <taxon>Squamata</taxon>
        <taxon>Bifurcata</taxon>
        <taxon>Unidentata</taxon>
        <taxon>Episquamata</taxon>
        <taxon>Laterata</taxon>
        <taxon>Teiioidea</taxon>
        <taxon>Teiidae</taxon>
        <taxon>Salvator</taxon>
    </lineage>
</organism>
<proteinExistence type="predicted"/>
<dbReference type="InterPro" id="IPR038269">
    <property type="entry name" value="SCAN_sf"/>
</dbReference>
<keyword evidence="1" id="KW-0539">Nucleus</keyword>